<evidence type="ECO:0000256" key="1">
    <source>
        <dbReference type="SAM" id="Phobius"/>
    </source>
</evidence>
<sequence>MSQISPEQRRNENDELAQNTFRSSVKQRIGSVNFSNWGIVIITLIVGIVGYALNTGSLTFSQFVPWHFHLLNPDYNRAEMLNRSFVSSKSMMMNKELISVQKEMFHVFNSTLHLLHQCNSFSKYLFFGESGIGKTTVMKAVLHQFQPTPFIYIDLEAELSWKDVVQGLGISSLNENYSLNNLVYHTLINYTTIYKKDLIHNCPIIILDAANRKPDMTNKIIQFLRKEPMSTVALVVLSSDRDHRLITKAGGRVKRIELTEASKAFGVEYLKEDEIPNDLIEGILEITGQKMMYLQTAKSLYKLLRHSNNTEMFFQQLREEVFDDIFDFFVALSLPYQHAIFDLGTLLINSTKGALEENVWLSFLGKNHPSIASSNKRINFLFNANLIRKTKRVIYFQNAATENYFKKNIQQLCEHMDERAPGHACKKSIQHAKTTS</sequence>
<keyword evidence="1" id="KW-0812">Transmembrane</keyword>
<dbReference type="Gene3D" id="3.40.50.300">
    <property type="entry name" value="P-loop containing nucleotide triphosphate hydrolases"/>
    <property type="match status" value="1"/>
</dbReference>
<protein>
    <recommendedName>
        <fullName evidence="2">AAA+ ATPase domain-containing protein</fullName>
    </recommendedName>
</protein>
<dbReference type="InterPro" id="IPR027417">
    <property type="entry name" value="P-loop_NTPase"/>
</dbReference>
<dbReference type="AlphaFoldDB" id="A0AA88KSJ1"/>
<dbReference type="SMART" id="SM00382">
    <property type="entry name" value="AAA"/>
    <property type="match status" value="1"/>
</dbReference>
<keyword evidence="1" id="KW-0472">Membrane</keyword>
<feature type="domain" description="AAA+ ATPase" evidence="2">
    <location>
        <begin position="120"/>
        <end position="400"/>
    </location>
</feature>
<evidence type="ECO:0000259" key="2">
    <source>
        <dbReference type="SMART" id="SM00382"/>
    </source>
</evidence>
<dbReference type="InterPro" id="IPR003593">
    <property type="entry name" value="AAA+_ATPase"/>
</dbReference>
<reference evidence="3 4" key="1">
    <citation type="journal article" date="2018" name="BMC Genomics">
        <title>The genome of Naegleria lovaniensis, the basis for a comparative approach to unravel pathogenicity factors of the human pathogenic amoeba N. fowleri.</title>
        <authorList>
            <person name="Liechti N."/>
            <person name="Schurch N."/>
            <person name="Bruggmann R."/>
            <person name="Wittwer M."/>
        </authorList>
    </citation>
    <scope>NUCLEOTIDE SEQUENCE [LARGE SCALE GENOMIC DNA]</scope>
    <source>
        <strain evidence="3 4">ATCC 30569</strain>
    </source>
</reference>
<evidence type="ECO:0000313" key="4">
    <source>
        <dbReference type="Proteomes" id="UP000816034"/>
    </source>
</evidence>
<feature type="transmembrane region" description="Helical" evidence="1">
    <location>
        <begin position="34"/>
        <end position="53"/>
    </location>
</feature>
<proteinExistence type="predicted"/>
<name>A0AA88KSJ1_NAELO</name>
<dbReference type="Proteomes" id="UP000816034">
    <property type="component" value="Unassembled WGS sequence"/>
</dbReference>
<dbReference type="SUPFAM" id="SSF52540">
    <property type="entry name" value="P-loop containing nucleoside triphosphate hydrolases"/>
    <property type="match status" value="1"/>
</dbReference>
<gene>
    <name evidence="3" type="ORF">C9374_003986</name>
</gene>
<keyword evidence="4" id="KW-1185">Reference proteome</keyword>
<evidence type="ECO:0000313" key="3">
    <source>
        <dbReference type="EMBL" id="KAG2394222.1"/>
    </source>
</evidence>
<dbReference type="EMBL" id="PYSW02000001">
    <property type="protein sequence ID" value="KAG2394222.1"/>
    <property type="molecule type" value="Genomic_DNA"/>
</dbReference>
<dbReference type="GO" id="GO:0016887">
    <property type="term" value="F:ATP hydrolysis activity"/>
    <property type="evidence" value="ECO:0007669"/>
    <property type="project" value="InterPro"/>
</dbReference>
<comment type="caution">
    <text evidence="3">The sequence shown here is derived from an EMBL/GenBank/DDBJ whole genome shotgun (WGS) entry which is preliminary data.</text>
</comment>
<dbReference type="RefSeq" id="XP_044556116.1">
    <property type="nucleotide sequence ID" value="XM_044693574.1"/>
</dbReference>
<dbReference type="GeneID" id="68096441"/>
<accession>A0AA88KSJ1</accession>
<keyword evidence="1" id="KW-1133">Transmembrane helix</keyword>
<dbReference type="Pfam" id="PF13401">
    <property type="entry name" value="AAA_22"/>
    <property type="match status" value="1"/>
</dbReference>
<organism evidence="3 4">
    <name type="scientific">Naegleria lovaniensis</name>
    <name type="common">Amoeba</name>
    <dbReference type="NCBI Taxonomy" id="51637"/>
    <lineage>
        <taxon>Eukaryota</taxon>
        <taxon>Discoba</taxon>
        <taxon>Heterolobosea</taxon>
        <taxon>Tetramitia</taxon>
        <taxon>Eutetramitia</taxon>
        <taxon>Vahlkampfiidae</taxon>
        <taxon>Naegleria</taxon>
    </lineage>
</organism>
<dbReference type="InterPro" id="IPR049945">
    <property type="entry name" value="AAA_22"/>
</dbReference>